<evidence type="ECO:0000313" key="10">
    <source>
        <dbReference type="EMBL" id="SDS95480.1"/>
    </source>
</evidence>
<evidence type="ECO:0000259" key="9">
    <source>
        <dbReference type="Pfam" id="PF26519"/>
    </source>
</evidence>
<comment type="cofactor">
    <cofactor evidence="1">
        <name>iron-sulfur cluster</name>
        <dbReference type="ChEBI" id="CHEBI:30408"/>
    </cofactor>
</comment>
<dbReference type="OrthoDB" id="3829284at2"/>
<dbReference type="EMBL" id="LT629779">
    <property type="protein sequence ID" value="SDS95480.1"/>
    <property type="molecule type" value="Genomic_DNA"/>
</dbReference>
<keyword evidence="2" id="KW-0479">Metal-binding</keyword>
<comment type="similarity">
    <text evidence="6">Belongs to the BsaP family.</text>
</comment>
<dbReference type="RefSeq" id="WP_091718569.1">
    <property type="nucleotide sequence ID" value="NZ_LT629779.1"/>
</dbReference>
<dbReference type="Proteomes" id="UP000198751">
    <property type="component" value="Chromosome I"/>
</dbReference>
<evidence type="ECO:0000256" key="3">
    <source>
        <dbReference type="ARBA" id="ARBA00022756"/>
    </source>
</evidence>
<dbReference type="AlphaFoldDB" id="A0A1H1WFP2"/>
<evidence type="ECO:0000256" key="7">
    <source>
        <dbReference type="ARBA" id="ARBA00093796"/>
    </source>
</evidence>
<sequence>MSPLPAGASPDPAALYCGHCGEPREENAREGGRGADDHRRKGTDDGGTTPPSSAHLRCASRLHLEPPRFCGQCARRLKVQVTPLGWWAACSRHGVITCPDTTP</sequence>
<keyword evidence="3" id="KW-0093">Biotin biosynthesis</keyword>
<dbReference type="InterPro" id="IPR058605">
    <property type="entry name" value="BsaP_C"/>
</dbReference>
<keyword evidence="11" id="KW-1185">Reference proteome</keyword>
<evidence type="ECO:0000256" key="1">
    <source>
        <dbReference type="ARBA" id="ARBA00001915"/>
    </source>
</evidence>
<evidence type="ECO:0000256" key="2">
    <source>
        <dbReference type="ARBA" id="ARBA00022723"/>
    </source>
</evidence>
<evidence type="ECO:0000256" key="6">
    <source>
        <dbReference type="ARBA" id="ARBA00093780"/>
    </source>
</evidence>
<evidence type="ECO:0000256" key="5">
    <source>
        <dbReference type="ARBA" id="ARBA00093761"/>
    </source>
</evidence>
<name>A0A1H1WFP2_9MICC</name>
<feature type="compositionally biased region" description="Basic and acidic residues" evidence="8">
    <location>
        <begin position="21"/>
        <end position="44"/>
    </location>
</feature>
<protein>
    <recommendedName>
        <fullName evidence="7">Biotin synthase auxiliary protein</fullName>
    </recommendedName>
</protein>
<evidence type="ECO:0000313" key="11">
    <source>
        <dbReference type="Proteomes" id="UP000198751"/>
    </source>
</evidence>
<keyword evidence="4" id="KW-0408">Iron</keyword>
<proteinExistence type="inferred from homology"/>
<feature type="domain" description="Biotin synthase auxiliary protein C-terminal" evidence="9">
    <location>
        <begin position="77"/>
        <end position="97"/>
    </location>
</feature>
<evidence type="ECO:0000256" key="4">
    <source>
        <dbReference type="ARBA" id="ARBA00023004"/>
    </source>
</evidence>
<evidence type="ECO:0000256" key="8">
    <source>
        <dbReference type="SAM" id="MobiDB-lite"/>
    </source>
</evidence>
<feature type="region of interest" description="Disordered" evidence="8">
    <location>
        <begin position="21"/>
        <end position="54"/>
    </location>
</feature>
<gene>
    <name evidence="10" type="ORF">SAMN04489743_1301</name>
</gene>
<organism evidence="10 11">
    <name type="scientific">Pseudarthrobacter equi</name>
    <dbReference type="NCBI Taxonomy" id="728066"/>
    <lineage>
        <taxon>Bacteria</taxon>
        <taxon>Bacillati</taxon>
        <taxon>Actinomycetota</taxon>
        <taxon>Actinomycetes</taxon>
        <taxon>Micrococcales</taxon>
        <taxon>Micrococcaceae</taxon>
        <taxon>Pseudarthrobacter</taxon>
    </lineage>
</organism>
<accession>A0A1H1WFP2</accession>
<comment type="function">
    <text evidence="5">Required for the activity of the biotin synthase BioB.</text>
</comment>
<reference evidence="11" key="1">
    <citation type="submission" date="2016-10" db="EMBL/GenBank/DDBJ databases">
        <authorList>
            <person name="Varghese N."/>
            <person name="Submissions S."/>
        </authorList>
    </citation>
    <scope>NUCLEOTIDE SEQUENCE [LARGE SCALE GENOMIC DNA]</scope>
    <source>
        <strain evidence="11">IMMIB L-1606</strain>
    </source>
</reference>
<dbReference type="Pfam" id="PF26519">
    <property type="entry name" value="BsaP"/>
    <property type="match status" value="1"/>
</dbReference>